<dbReference type="InterPro" id="IPR036388">
    <property type="entry name" value="WH-like_DNA-bd_sf"/>
</dbReference>
<dbReference type="PANTHER" id="PTHR33164">
    <property type="entry name" value="TRANSCRIPTIONAL REGULATOR, MARR FAMILY"/>
    <property type="match status" value="1"/>
</dbReference>
<dbReference type="PROSITE" id="PS50995">
    <property type="entry name" value="HTH_MARR_2"/>
    <property type="match status" value="1"/>
</dbReference>
<evidence type="ECO:0000259" key="1">
    <source>
        <dbReference type="PROSITE" id="PS50995"/>
    </source>
</evidence>
<dbReference type="GO" id="GO:0003700">
    <property type="term" value="F:DNA-binding transcription factor activity"/>
    <property type="evidence" value="ECO:0007669"/>
    <property type="project" value="InterPro"/>
</dbReference>
<dbReference type="PANTHER" id="PTHR33164:SF57">
    <property type="entry name" value="MARR-FAMILY TRANSCRIPTIONAL REGULATOR"/>
    <property type="match status" value="1"/>
</dbReference>
<dbReference type="CDD" id="cd00090">
    <property type="entry name" value="HTH_ARSR"/>
    <property type="match status" value="1"/>
</dbReference>
<organism evidence="2 3">
    <name type="scientific">Agromyces seonyuensis</name>
    <dbReference type="NCBI Taxonomy" id="2662446"/>
    <lineage>
        <taxon>Bacteria</taxon>
        <taxon>Bacillati</taxon>
        <taxon>Actinomycetota</taxon>
        <taxon>Actinomycetes</taxon>
        <taxon>Micrococcales</taxon>
        <taxon>Microbacteriaceae</taxon>
        <taxon>Agromyces</taxon>
    </lineage>
</organism>
<evidence type="ECO:0000313" key="2">
    <source>
        <dbReference type="EMBL" id="MWB97609.1"/>
    </source>
</evidence>
<gene>
    <name evidence="2" type="ORF">GB864_03435</name>
</gene>
<dbReference type="Proteomes" id="UP000438182">
    <property type="component" value="Unassembled WGS sequence"/>
</dbReference>
<protein>
    <submittedName>
        <fullName evidence="2">MarR family transcriptional regulator</fullName>
    </submittedName>
</protein>
<dbReference type="InterPro" id="IPR000835">
    <property type="entry name" value="HTH_MarR-typ"/>
</dbReference>
<dbReference type="PRINTS" id="PR00598">
    <property type="entry name" value="HTHMARR"/>
</dbReference>
<dbReference type="SUPFAM" id="SSF46785">
    <property type="entry name" value="Winged helix' DNA-binding domain"/>
    <property type="match status" value="1"/>
</dbReference>
<evidence type="ECO:0000313" key="3">
    <source>
        <dbReference type="Proteomes" id="UP000438182"/>
    </source>
</evidence>
<reference evidence="2 3" key="1">
    <citation type="submission" date="2019-12" db="EMBL/GenBank/DDBJ databases">
        <authorList>
            <person name="Kim Y.S."/>
        </authorList>
    </citation>
    <scope>NUCLEOTIDE SEQUENCE [LARGE SCALE GENOMIC DNA]</scope>
    <source>
        <strain evidence="2 3">MMS17-SY077</strain>
    </source>
</reference>
<dbReference type="RefSeq" id="WP_160422957.1">
    <property type="nucleotide sequence ID" value="NZ_WSTA01000009.1"/>
</dbReference>
<keyword evidence="3" id="KW-1185">Reference proteome</keyword>
<dbReference type="InterPro" id="IPR011991">
    <property type="entry name" value="ArsR-like_HTH"/>
</dbReference>
<dbReference type="GO" id="GO:0006950">
    <property type="term" value="P:response to stress"/>
    <property type="evidence" value="ECO:0007669"/>
    <property type="project" value="TreeGrafter"/>
</dbReference>
<dbReference type="EMBL" id="WSTA01000009">
    <property type="protein sequence ID" value="MWB97609.1"/>
    <property type="molecule type" value="Genomic_DNA"/>
</dbReference>
<sequence length="146" mass="16224">MTDDARLDVDAAVATVIQDLGALFASVRVGWRDAAASVHPDLAPFGYQVLTNIETGKATTAGELVDRLRTDKSAVSRQLRQLESLDLVESRPDPTDRRARILSATPLAVERVRAARERYEASLGERLRHWSPEELAMFSELLARLR</sequence>
<dbReference type="InterPro" id="IPR039422">
    <property type="entry name" value="MarR/SlyA-like"/>
</dbReference>
<feature type="domain" description="HTH marR-type" evidence="1">
    <location>
        <begin position="13"/>
        <end position="146"/>
    </location>
</feature>
<dbReference type="SMART" id="SM00347">
    <property type="entry name" value="HTH_MARR"/>
    <property type="match status" value="1"/>
</dbReference>
<dbReference type="Pfam" id="PF12802">
    <property type="entry name" value="MarR_2"/>
    <property type="match status" value="1"/>
</dbReference>
<accession>A0A6I4P0S0</accession>
<name>A0A6I4P0S0_9MICO</name>
<proteinExistence type="predicted"/>
<dbReference type="InterPro" id="IPR036390">
    <property type="entry name" value="WH_DNA-bd_sf"/>
</dbReference>
<dbReference type="AlphaFoldDB" id="A0A6I4P0S0"/>
<dbReference type="Gene3D" id="1.10.10.10">
    <property type="entry name" value="Winged helix-like DNA-binding domain superfamily/Winged helix DNA-binding domain"/>
    <property type="match status" value="1"/>
</dbReference>
<comment type="caution">
    <text evidence="2">The sequence shown here is derived from an EMBL/GenBank/DDBJ whole genome shotgun (WGS) entry which is preliminary data.</text>
</comment>